<keyword evidence="1" id="KW-0812">Transmembrane</keyword>
<dbReference type="AlphaFoldDB" id="A0A419V3P0"/>
<dbReference type="RefSeq" id="WP_120193517.1">
    <property type="nucleotide sequence ID" value="NZ_RAPK01000009.1"/>
</dbReference>
<organism evidence="2 3">
    <name type="scientific">Sinobaca qinghaiensis</name>
    <dbReference type="NCBI Taxonomy" id="342944"/>
    <lineage>
        <taxon>Bacteria</taxon>
        <taxon>Bacillati</taxon>
        <taxon>Bacillota</taxon>
        <taxon>Bacilli</taxon>
        <taxon>Bacillales</taxon>
        <taxon>Sporolactobacillaceae</taxon>
        <taxon>Sinobaca</taxon>
    </lineage>
</organism>
<evidence type="ECO:0000256" key="1">
    <source>
        <dbReference type="SAM" id="Phobius"/>
    </source>
</evidence>
<keyword evidence="1" id="KW-1133">Transmembrane helix</keyword>
<keyword evidence="3" id="KW-1185">Reference proteome</keyword>
<reference evidence="2 3" key="1">
    <citation type="submission" date="2018-09" db="EMBL/GenBank/DDBJ databases">
        <title>Genomic Encyclopedia of Archaeal and Bacterial Type Strains, Phase II (KMG-II): from individual species to whole genera.</title>
        <authorList>
            <person name="Goeker M."/>
        </authorList>
    </citation>
    <scope>NUCLEOTIDE SEQUENCE [LARGE SCALE GENOMIC DNA]</scope>
    <source>
        <strain evidence="2 3">DSM 17008</strain>
    </source>
</reference>
<feature type="transmembrane region" description="Helical" evidence="1">
    <location>
        <begin position="13"/>
        <end position="36"/>
    </location>
</feature>
<dbReference type="Proteomes" id="UP000285120">
    <property type="component" value="Unassembled WGS sequence"/>
</dbReference>
<gene>
    <name evidence="2" type="ORF">ATL39_2348</name>
</gene>
<comment type="caution">
    <text evidence="2">The sequence shown here is derived from an EMBL/GenBank/DDBJ whole genome shotgun (WGS) entry which is preliminary data.</text>
</comment>
<evidence type="ECO:0000313" key="3">
    <source>
        <dbReference type="Proteomes" id="UP000285120"/>
    </source>
</evidence>
<sequence length="89" mass="10220">MIELLLDITWLEVLFFMTSLFYAGFFSVSYQGGSFFQPGWLEKKQPPSLLQTGITPTVKRRFTFVRRKVPVLMDHSIDEDPPVFNSAAS</sequence>
<keyword evidence="1" id="KW-0472">Membrane</keyword>
<accession>A0A419V3P0</accession>
<name>A0A419V3P0_9BACL</name>
<protein>
    <submittedName>
        <fullName evidence="2">Uncharacterized protein</fullName>
    </submittedName>
</protein>
<proteinExistence type="predicted"/>
<evidence type="ECO:0000313" key="2">
    <source>
        <dbReference type="EMBL" id="RKD73143.1"/>
    </source>
</evidence>
<dbReference type="EMBL" id="RAPK01000009">
    <property type="protein sequence ID" value="RKD73143.1"/>
    <property type="molecule type" value="Genomic_DNA"/>
</dbReference>